<evidence type="ECO:0000313" key="1">
    <source>
        <dbReference type="EMBL" id="KAG7412051.1"/>
    </source>
</evidence>
<gene>
    <name evidence="1" type="ORF">Forpe1208_v009543</name>
</gene>
<protein>
    <submittedName>
        <fullName evidence="1">Uncharacterized protein</fullName>
    </submittedName>
</protein>
<sequence>MGLPEYLEPIIQTRRFWTDFFWITYANDDEYSWDEAELNFPVGPEFGLSVEVDNYISTIRLHFNSQDKKKHLLGYDDNFHWQPYTLRWSELEAICQAVSITDRKYSHPGLPLLILARFAPICIGDDVDHIVEILVQAWKNLGEDILTDDQIRQVIERIDNRDMQLCWHYDESRSYWWVGKGLDESTATKAYTYRRSRELDCEEPFPNEQWNAFISAVQNIVDESSTTRNAHDIALAYEKNTIDKFRPRKRYDLTMTLDLTMGDFPVDKAAVTCLLKTLGAVLQSLCLGKAGTLYQEGTTVMGKHIETRRKIWIRIMDELSLGRGIIKQMLWWLRVSPSVMYSNESKPNDSPLQIVDRNADTLEGAYMGISQLSTSGPDTQITYILPTAIQSMLESTELLGTETTITGPTTLGWSTVDTADNGRIEFNFTKFPQGVDAGDENTGVVIIRKLTLQVSAVLHRFMSAASLVLLPMLLTAKPLSEEISCHWKGHCVVNSEELYDLLSAGAYEWWVRGTGGAA</sequence>
<dbReference type="EMBL" id="JAELUQ010000006">
    <property type="protein sequence ID" value="KAG7412051.1"/>
    <property type="molecule type" value="Genomic_DNA"/>
</dbReference>
<dbReference type="Proteomes" id="UP000694050">
    <property type="component" value="Unassembled WGS sequence"/>
</dbReference>
<accession>A0A8J5NS85</accession>
<reference evidence="1" key="1">
    <citation type="submission" date="2021-04" db="EMBL/GenBank/DDBJ databases">
        <title>First draft genome resource for Brassicaceae pathogens Fusarium oxysporum f. sp. raphani and Fusarium oxysporum f. sp. rapae.</title>
        <authorList>
            <person name="Asai S."/>
        </authorList>
    </citation>
    <scope>NUCLEOTIDE SEQUENCE</scope>
    <source>
        <strain evidence="1">Tf1208</strain>
    </source>
</reference>
<name>A0A8J5NS85_FUSOX</name>
<proteinExistence type="predicted"/>
<organism evidence="1 2">
    <name type="scientific">Fusarium oxysporum f. sp. rapae</name>
    <dbReference type="NCBI Taxonomy" id="485398"/>
    <lineage>
        <taxon>Eukaryota</taxon>
        <taxon>Fungi</taxon>
        <taxon>Dikarya</taxon>
        <taxon>Ascomycota</taxon>
        <taxon>Pezizomycotina</taxon>
        <taxon>Sordariomycetes</taxon>
        <taxon>Hypocreomycetidae</taxon>
        <taxon>Hypocreales</taxon>
        <taxon>Nectriaceae</taxon>
        <taxon>Fusarium</taxon>
        <taxon>Fusarium oxysporum species complex</taxon>
    </lineage>
</organism>
<comment type="caution">
    <text evidence="1">The sequence shown here is derived from an EMBL/GenBank/DDBJ whole genome shotgun (WGS) entry which is preliminary data.</text>
</comment>
<evidence type="ECO:0000313" key="2">
    <source>
        <dbReference type="Proteomes" id="UP000694050"/>
    </source>
</evidence>
<dbReference type="AlphaFoldDB" id="A0A8J5NS85"/>